<sequence length="96" mass="10595">MGIFISEKRRRQELRRNTLKGVAIGTVLGGIAAVLLTPVNGREARQKLVESSKKVMDETSGLIQEGMAHISRKSKYGNHQTEMDEQIKSGISGDEK</sequence>
<accession>A0ABU5ZK96</accession>
<protein>
    <submittedName>
        <fullName evidence="3">YtxH domain-containing protein</fullName>
    </submittedName>
</protein>
<dbReference type="RefSeq" id="WP_371755047.1">
    <property type="nucleotide sequence ID" value="NZ_JAYJLD010000024.1"/>
</dbReference>
<evidence type="ECO:0000256" key="2">
    <source>
        <dbReference type="SAM" id="Phobius"/>
    </source>
</evidence>
<evidence type="ECO:0000313" key="3">
    <source>
        <dbReference type="EMBL" id="MEB3102925.1"/>
    </source>
</evidence>
<proteinExistence type="predicted"/>
<comment type="caution">
    <text evidence="3">The sequence shown here is derived from an EMBL/GenBank/DDBJ whole genome shotgun (WGS) entry which is preliminary data.</text>
</comment>
<dbReference type="EMBL" id="JAYJLD010000024">
    <property type="protein sequence ID" value="MEB3102925.1"/>
    <property type="molecule type" value="Genomic_DNA"/>
</dbReference>
<keyword evidence="2" id="KW-0472">Membrane</keyword>
<dbReference type="Proteomes" id="UP001310386">
    <property type="component" value="Unassembled WGS sequence"/>
</dbReference>
<keyword evidence="2" id="KW-0812">Transmembrane</keyword>
<evidence type="ECO:0000313" key="4">
    <source>
        <dbReference type="Proteomes" id="UP001310386"/>
    </source>
</evidence>
<reference evidence="3" key="1">
    <citation type="submission" date="2023-12" db="EMBL/GenBank/DDBJ databases">
        <title>Fervidustalea candida gen. nov., sp. nov., a novel member of the family Paenibacillaceae isolated from a geothermal area.</title>
        <authorList>
            <person name="Li W.-J."/>
            <person name="Jiao J.-Y."/>
            <person name="Chen Y."/>
        </authorList>
    </citation>
    <scope>NUCLEOTIDE SEQUENCE</scope>
    <source>
        <strain evidence="3">SYSU GA230002</strain>
    </source>
</reference>
<organism evidence="3 4">
    <name type="scientific">Ferviditalea candida</name>
    <dbReference type="NCBI Taxonomy" id="3108399"/>
    <lineage>
        <taxon>Bacteria</taxon>
        <taxon>Bacillati</taxon>
        <taxon>Bacillota</taxon>
        <taxon>Bacilli</taxon>
        <taxon>Bacillales</taxon>
        <taxon>Paenibacillaceae</taxon>
        <taxon>Ferviditalea</taxon>
    </lineage>
</organism>
<evidence type="ECO:0000256" key="1">
    <source>
        <dbReference type="SAM" id="MobiDB-lite"/>
    </source>
</evidence>
<keyword evidence="4" id="KW-1185">Reference proteome</keyword>
<feature type="compositionally biased region" description="Basic and acidic residues" evidence="1">
    <location>
        <begin position="81"/>
        <end position="96"/>
    </location>
</feature>
<dbReference type="Pfam" id="PF12732">
    <property type="entry name" value="YtxH"/>
    <property type="match status" value="1"/>
</dbReference>
<feature type="transmembrane region" description="Helical" evidence="2">
    <location>
        <begin position="21"/>
        <end position="39"/>
    </location>
</feature>
<feature type="region of interest" description="Disordered" evidence="1">
    <location>
        <begin position="72"/>
        <end position="96"/>
    </location>
</feature>
<name>A0ABU5ZK96_9BACL</name>
<dbReference type="InterPro" id="IPR024623">
    <property type="entry name" value="YtxH"/>
</dbReference>
<keyword evidence="2" id="KW-1133">Transmembrane helix</keyword>
<gene>
    <name evidence="3" type="ORF">VF724_14800</name>
</gene>